<dbReference type="AlphaFoldDB" id="A0A401QSD1"/>
<protein>
    <recommendedName>
        <fullName evidence="1">NAD-dependent epimerase/dehydratase domain-containing protein</fullName>
    </recommendedName>
</protein>
<proteinExistence type="predicted"/>
<dbReference type="InterPro" id="IPR001509">
    <property type="entry name" value="Epimerase_deHydtase"/>
</dbReference>
<dbReference type="PANTHER" id="PTHR43245">
    <property type="entry name" value="BIFUNCTIONAL POLYMYXIN RESISTANCE PROTEIN ARNA"/>
    <property type="match status" value="1"/>
</dbReference>
<dbReference type="InterPro" id="IPR050177">
    <property type="entry name" value="Lipid_A_modif_metabolic_enz"/>
</dbReference>
<gene>
    <name evidence="2" type="ORF">SALB_00981</name>
</gene>
<dbReference type="InterPro" id="IPR036291">
    <property type="entry name" value="NAD(P)-bd_dom_sf"/>
</dbReference>
<dbReference type="RefSeq" id="WP_157846745.1">
    <property type="nucleotide sequence ID" value="NZ_BHXC01000006.1"/>
</dbReference>
<name>A0A401QSD1_STRNR</name>
<dbReference type="Pfam" id="PF01370">
    <property type="entry name" value="Epimerase"/>
    <property type="match status" value="1"/>
</dbReference>
<dbReference type="SUPFAM" id="SSF51735">
    <property type="entry name" value="NAD(P)-binding Rossmann-fold domains"/>
    <property type="match status" value="1"/>
</dbReference>
<evidence type="ECO:0000313" key="2">
    <source>
        <dbReference type="EMBL" id="GCB88311.1"/>
    </source>
</evidence>
<feature type="domain" description="NAD-dependent epimerase/dehydratase" evidence="1">
    <location>
        <begin position="14"/>
        <end position="220"/>
    </location>
</feature>
<dbReference type="Gene3D" id="3.40.50.720">
    <property type="entry name" value="NAD(P)-binding Rossmann-like Domain"/>
    <property type="match status" value="1"/>
</dbReference>
<evidence type="ECO:0000313" key="3">
    <source>
        <dbReference type="Proteomes" id="UP000288351"/>
    </source>
</evidence>
<evidence type="ECO:0000259" key="1">
    <source>
        <dbReference type="Pfam" id="PF01370"/>
    </source>
</evidence>
<reference evidence="2 3" key="1">
    <citation type="journal article" date="2019" name="Microbiol. Resour. Announc.">
        <title>Draft Genome Sequence of the Most Traditional epsilon-Poly-l-Lysine Producer, Streptomyces albulus NBRC14147.</title>
        <authorList>
            <person name="Yamanaka K."/>
            <person name="Hamano Y."/>
        </authorList>
    </citation>
    <scope>NUCLEOTIDE SEQUENCE [LARGE SCALE GENOMIC DNA]</scope>
    <source>
        <strain evidence="2 3">NBRC 14147</strain>
    </source>
</reference>
<comment type="caution">
    <text evidence="2">The sequence shown here is derived from an EMBL/GenBank/DDBJ whole genome shotgun (WGS) entry which is preliminary data.</text>
</comment>
<accession>A0A401QSD1</accession>
<organism evidence="2 3">
    <name type="scientific">Streptomyces noursei</name>
    <name type="common">Streptomyces albulus</name>
    <dbReference type="NCBI Taxonomy" id="1971"/>
    <lineage>
        <taxon>Bacteria</taxon>
        <taxon>Bacillati</taxon>
        <taxon>Actinomycetota</taxon>
        <taxon>Actinomycetes</taxon>
        <taxon>Kitasatosporales</taxon>
        <taxon>Streptomycetaceae</taxon>
        <taxon>Streptomyces</taxon>
    </lineage>
</organism>
<dbReference type="Proteomes" id="UP000288351">
    <property type="component" value="Unassembled WGS sequence"/>
</dbReference>
<dbReference type="EMBL" id="BHXC01000006">
    <property type="protein sequence ID" value="GCB88311.1"/>
    <property type="molecule type" value="Genomic_DNA"/>
</dbReference>
<sequence>MTEGPRTGRLPRVALTGATGYVGRALLRHLSGMASPWPVTALVRQPPPRRLPFVTYVQGEIPGRLPAGFPPPGTDVLIHLANENRSRDQDLLHAVNVAGTRALIGAAPDSLKGVLLGSSLSVYGRGAQIRVVETAPARPSTSLAHARLGAEREVAEAMRQRDATAYLLRPRFITGRDDTSFLPGISKLRRLPLRVPADRTHFSLIDVDDYGSVIAQLARRVLERAASGTPVRTAVNVAYRRPVTLRALFDLLAAPPSPGPLRWLPAAPVRALSSVLPGQGASRLAEQLDLVTRSHWADVGLLESEIGTALTAKSPETVVRSYRAHQPQPEQGNS</sequence>